<proteinExistence type="predicted"/>
<gene>
    <name evidence="2" type="ORF">POVWA2_022870</name>
</gene>
<evidence type="ECO:0000313" key="2">
    <source>
        <dbReference type="EMBL" id="SBT35036.1"/>
    </source>
</evidence>
<reference evidence="3" key="1">
    <citation type="submission" date="2016-05" db="EMBL/GenBank/DDBJ databases">
        <authorList>
            <person name="Naeem Raeece"/>
        </authorList>
    </citation>
    <scope>NUCLEOTIDE SEQUENCE [LARGE SCALE GENOMIC DNA]</scope>
</reference>
<evidence type="ECO:0000256" key="1">
    <source>
        <dbReference type="SAM" id="MobiDB-lite"/>
    </source>
</evidence>
<feature type="compositionally biased region" description="Low complexity" evidence="1">
    <location>
        <begin position="7"/>
        <end position="17"/>
    </location>
</feature>
<protein>
    <submittedName>
        <fullName evidence="2">Uncharacterized protein</fullName>
    </submittedName>
</protein>
<dbReference type="Proteomes" id="UP000078550">
    <property type="component" value="Unassembled WGS sequence"/>
</dbReference>
<dbReference type="Pfam" id="PF23512">
    <property type="entry name" value="Microp_apicomplexa_8"/>
    <property type="match status" value="1"/>
</dbReference>
<organism evidence="2 3">
    <name type="scientific">Plasmodium ovale wallikeri</name>
    <dbReference type="NCBI Taxonomy" id="864142"/>
    <lineage>
        <taxon>Eukaryota</taxon>
        <taxon>Sar</taxon>
        <taxon>Alveolata</taxon>
        <taxon>Apicomplexa</taxon>
        <taxon>Aconoidasida</taxon>
        <taxon>Haemosporida</taxon>
        <taxon>Plasmodiidae</taxon>
        <taxon>Plasmodium</taxon>
        <taxon>Plasmodium (Plasmodium)</taxon>
    </lineage>
</organism>
<name>A0A1A8YU19_PLAOA</name>
<dbReference type="AlphaFoldDB" id="A0A1A8YU19"/>
<dbReference type="EMBL" id="FLRE01000091">
    <property type="protein sequence ID" value="SBT35036.1"/>
    <property type="molecule type" value="Genomic_DNA"/>
</dbReference>
<sequence length="192" mass="21311">MPVDNVPQRTATATKAKPQPKPQPSSVALKISILQQFYNRLPIRKKYIKAIKKGTLIWDKGQVPLPSSGAHQAVKIPPLKIEGYDPPKKCLSPLVKNRNNQYRGKFQNLKAHHDAAKVLYASEPAYDLAPVAGNTRIENHAGRVPTTTYLPTYLPTYLCGERCLYQGLSPVMPRWVGIHTGIFPNSPPSPIL</sequence>
<feature type="region of interest" description="Disordered" evidence="1">
    <location>
        <begin position="1"/>
        <end position="25"/>
    </location>
</feature>
<evidence type="ECO:0000313" key="3">
    <source>
        <dbReference type="Proteomes" id="UP000078550"/>
    </source>
</evidence>
<dbReference type="InterPro" id="IPR056347">
    <property type="entry name" value="Microp_apicomplexa_8"/>
</dbReference>
<accession>A0A1A8YU19</accession>